<feature type="domain" description="Periplasmic binding protein" evidence="5">
    <location>
        <begin position="31"/>
        <end position="295"/>
    </location>
</feature>
<evidence type="ECO:0000313" key="6">
    <source>
        <dbReference type="EMBL" id="MDQ0394805.1"/>
    </source>
</evidence>
<keyword evidence="7" id="KW-1185">Reference proteome</keyword>
<reference evidence="6 7" key="1">
    <citation type="submission" date="2023-07" db="EMBL/GenBank/DDBJ databases">
        <title>Genomic Encyclopedia of Type Strains, Phase IV (KMG-IV): sequencing the most valuable type-strain genomes for metagenomic binning, comparative biology and taxonomic classification.</title>
        <authorList>
            <person name="Goeker M."/>
        </authorList>
    </citation>
    <scope>NUCLEOTIDE SEQUENCE [LARGE SCALE GENOMIC DNA]</scope>
    <source>
        <strain evidence="6 7">DSM 5896</strain>
    </source>
</reference>
<evidence type="ECO:0000256" key="1">
    <source>
        <dbReference type="ARBA" id="ARBA00004196"/>
    </source>
</evidence>
<evidence type="ECO:0000256" key="4">
    <source>
        <dbReference type="SAM" id="SignalP"/>
    </source>
</evidence>
<accession>A0ABU0FJM1</accession>
<proteinExistence type="inferred from homology"/>
<evidence type="ECO:0000256" key="2">
    <source>
        <dbReference type="ARBA" id="ARBA00007639"/>
    </source>
</evidence>
<dbReference type="SUPFAM" id="SSF53822">
    <property type="entry name" value="Periplasmic binding protein-like I"/>
    <property type="match status" value="1"/>
</dbReference>
<organism evidence="6 7">
    <name type="scientific">Labrys monachus</name>
    <dbReference type="NCBI Taxonomy" id="217067"/>
    <lineage>
        <taxon>Bacteria</taxon>
        <taxon>Pseudomonadati</taxon>
        <taxon>Pseudomonadota</taxon>
        <taxon>Alphaproteobacteria</taxon>
        <taxon>Hyphomicrobiales</taxon>
        <taxon>Xanthobacteraceae</taxon>
        <taxon>Labrys</taxon>
    </lineage>
</organism>
<feature type="signal peptide" evidence="4">
    <location>
        <begin position="1"/>
        <end position="25"/>
    </location>
</feature>
<evidence type="ECO:0000256" key="3">
    <source>
        <dbReference type="ARBA" id="ARBA00022729"/>
    </source>
</evidence>
<dbReference type="EMBL" id="JAUSVK010000001">
    <property type="protein sequence ID" value="MDQ0394805.1"/>
    <property type="molecule type" value="Genomic_DNA"/>
</dbReference>
<keyword evidence="3 4" id="KW-0732">Signal</keyword>
<protein>
    <submittedName>
        <fullName evidence="6">ABC-type sugar transport system substrate-binding protein</fullName>
    </submittedName>
</protein>
<keyword evidence="6" id="KW-0813">Transport</keyword>
<name>A0ABU0FJM1_9HYPH</name>
<gene>
    <name evidence="6" type="ORF">J3R73_004597</name>
</gene>
<dbReference type="RefSeq" id="WP_307432546.1">
    <property type="nucleotide sequence ID" value="NZ_JAUSVK010000001.1"/>
</dbReference>
<dbReference type="PANTHER" id="PTHR46847:SF3">
    <property type="entry name" value="GALACTOFURANOSE-BINDING PROTEIN YTFQ"/>
    <property type="match status" value="1"/>
</dbReference>
<comment type="subcellular location">
    <subcellularLocation>
        <location evidence="1">Cell envelope</location>
    </subcellularLocation>
</comment>
<evidence type="ECO:0000259" key="5">
    <source>
        <dbReference type="Pfam" id="PF13407"/>
    </source>
</evidence>
<feature type="chain" id="PRO_5046038552" evidence="4">
    <location>
        <begin position="26"/>
        <end position="336"/>
    </location>
</feature>
<dbReference type="Pfam" id="PF13407">
    <property type="entry name" value="Peripla_BP_4"/>
    <property type="match status" value="1"/>
</dbReference>
<dbReference type="Proteomes" id="UP001237448">
    <property type="component" value="Unassembled WGS sequence"/>
</dbReference>
<evidence type="ECO:0000313" key="7">
    <source>
        <dbReference type="Proteomes" id="UP001237448"/>
    </source>
</evidence>
<comment type="caution">
    <text evidence="6">The sequence shown here is derived from an EMBL/GenBank/DDBJ whole genome shotgun (WGS) entry which is preliminary data.</text>
</comment>
<keyword evidence="6" id="KW-0762">Sugar transport</keyword>
<dbReference type="Gene3D" id="3.40.50.2300">
    <property type="match status" value="2"/>
</dbReference>
<dbReference type="PANTHER" id="PTHR46847">
    <property type="entry name" value="D-ALLOSE-BINDING PERIPLASMIC PROTEIN-RELATED"/>
    <property type="match status" value="1"/>
</dbReference>
<sequence>MERLIALGAAAAALAFFAQIAPASAEDAPLVAFSQEGLYNSWRTANNDSILAEAKKAGLRIQWVQADGDQSKQVAQVQNLLKLKPKILILEPAEQQAATPIAAMADEAGVPLIVADRGLGVPPGKGQYKMLIEVDWNAVGVKLGEAAVETLKKKKGSPAGNIVEIVGTVGSTPQIGMDAGLKSVISKYPDIKVVATQDGHNERGPGLSIMENFLTAYPQGQIDLVFAQNDEMAIGALKAIQAAGRDELLGAIISKDGQLEAVKEVANGNFAADCTNTPYFGPILMPYVKDILDGKAVPASPPKPFVCISSVTDQGKQEAQALLKEMQDQKMAFAPR</sequence>
<comment type="similarity">
    <text evidence="2">Belongs to the bacterial solute-binding protein 2 family.</text>
</comment>
<dbReference type="InterPro" id="IPR025997">
    <property type="entry name" value="SBP_2_dom"/>
</dbReference>
<dbReference type="InterPro" id="IPR028082">
    <property type="entry name" value="Peripla_BP_I"/>
</dbReference>